<feature type="compositionally biased region" description="Basic and acidic residues" evidence="1">
    <location>
        <begin position="165"/>
        <end position="182"/>
    </location>
</feature>
<name>A0A6A6T2Z5_9PLEO</name>
<evidence type="ECO:0000256" key="1">
    <source>
        <dbReference type="SAM" id="MobiDB-lite"/>
    </source>
</evidence>
<keyword evidence="3" id="KW-1185">Reference proteome</keyword>
<proteinExistence type="predicted"/>
<reference evidence="2" key="1">
    <citation type="journal article" date="2020" name="Stud. Mycol.">
        <title>101 Dothideomycetes genomes: a test case for predicting lifestyles and emergence of pathogens.</title>
        <authorList>
            <person name="Haridas S."/>
            <person name="Albert R."/>
            <person name="Binder M."/>
            <person name="Bloem J."/>
            <person name="Labutti K."/>
            <person name="Salamov A."/>
            <person name="Andreopoulos B."/>
            <person name="Baker S."/>
            <person name="Barry K."/>
            <person name="Bills G."/>
            <person name="Bluhm B."/>
            <person name="Cannon C."/>
            <person name="Castanera R."/>
            <person name="Culley D."/>
            <person name="Daum C."/>
            <person name="Ezra D."/>
            <person name="Gonzalez J."/>
            <person name="Henrissat B."/>
            <person name="Kuo A."/>
            <person name="Liang C."/>
            <person name="Lipzen A."/>
            <person name="Lutzoni F."/>
            <person name="Magnuson J."/>
            <person name="Mondo S."/>
            <person name="Nolan M."/>
            <person name="Ohm R."/>
            <person name="Pangilinan J."/>
            <person name="Park H.-J."/>
            <person name="Ramirez L."/>
            <person name="Alfaro M."/>
            <person name="Sun H."/>
            <person name="Tritt A."/>
            <person name="Yoshinaga Y."/>
            <person name="Zwiers L.-H."/>
            <person name="Turgeon B."/>
            <person name="Goodwin S."/>
            <person name="Spatafora J."/>
            <person name="Crous P."/>
            <person name="Grigoriev I."/>
        </authorList>
    </citation>
    <scope>NUCLEOTIDE SEQUENCE</scope>
    <source>
        <strain evidence="2">CBS 122681</strain>
    </source>
</reference>
<organism evidence="2 3">
    <name type="scientific">Lophiostoma macrostomum CBS 122681</name>
    <dbReference type="NCBI Taxonomy" id="1314788"/>
    <lineage>
        <taxon>Eukaryota</taxon>
        <taxon>Fungi</taxon>
        <taxon>Dikarya</taxon>
        <taxon>Ascomycota</taxon>
        <taxon>Pezizomycotina</taxon>
        <taxon>Dothideomycetes</taxon>
        <taxon>Pleosporomycetidae</taxon>
        <taxon>Pleosporales</taxon>
        <taxon>Lophiostomataceae</taxon>
        <taxon>Lophiostoma</taxon>
    </lineage>
</organism>
<gene>
    <name evidence="2" type="ORF">K491DRAFT_717472</name>
</gene>
<dbReference type="Proteomes" id="UP000799324">
    <property type="component" value="Unassembled WGS sequence"/>
</dbReference>
<accession>A0A6A6T2Z5</accession>
<sequence>MTLPFHFTVPLLTSPEIGYVLIRRHSTSHQLLNPRATIHFDHSGVYSNFGAFSTFTAAQSVALQEANNLRKGYDLPNVTTNAKANIGKSQKRQATDTSPEAGRSVHELEIWTVELCPPRSWWLPEPGCEDMLFAQDNPRNQPAVNLPSPVDRLKPTSPTSANSLHDTRDKTQDIASHERDPHFATTKQPLWSRRDYSPSRDTPYAQEMGFVQRTQRVEHRILQIVAEQPDELSEESEGSEMQVNGRVIVNGKPEKEMWYTVEGAGGEPFGPFTLGRRHSLNFPI</sequence>
<evidence type="ECO:0000313" key="3">
    <source>
        <dbReference type="Proteomes" id="UP000799324"/>
    </source>
</evidence>
<protein>
    <submittedName>
        <fullName evidence="2">Uncharacterized protein</fullName>
    </submittedName>
</protein>
<feature type="region of interest" description="Disordered" evidence="1">
    <location>
        <begin position="134"/>
        <end position="201"/>
    </location>
</feature>
<evidence type="ECO:0000313" key="2">
    <source>
        <dbReference type="EMBL" id="KAF2654062.1"/>
    </source>
</evidence>
<dbReference type="AlphaFoldDB" id="A0A6A6T2Z5"/>
<dbReference type="EMBL" id="MU004370">
    <property type="protein sequence ID" value="KAF2654062.1"/>
    <property type="molecule type" value="Genomic_DNA"/>
</dbReference>